<sequence>MAAKKGAAKKWYGATLLLKIARQRLAVLLVGSCQFATASVDEEAACAGSSAVSAVAKKEWCAVLCNFKFLAGNSIEVTNGCLRTFIRQWKQKRVDSEGRVPHVENLHEPPYFYRLRTRTTSCLVYQ</sequence>
<evidence type="ECO:0008006" key="4">
    <source>
        <dbReference type="Google" id="ProtNLM"/>
    </source>
</evidence>
<evidence type="ECO:0000256" key="1">
    <source>
        <dbReference type="SAM" id="SignalP"/>
    </source>
</evidence>
<reference evidence="2" key="1">
    <citation type="submission" date="2020-08" db="EMBL/GenBank/DDBJ databases">
        <title>Multicomponent nature underlies the extraordinary mechanical properties of spider dragline silk.</title>
        <authorList>
            <person name="Kono N."/>
            <person name="Nakamura H."/>
            <person name="Mori M."/>
            <person name="Yoshida Y."/>
            <person name="Ohtoshi R."/>
            <person name="Malay A.D."/>
            <person name="Moran D.A.P."/>
            <person name="Tomita M."/>
            <person name="Numata K."/>
            <person name="Arakawa K."/>
        </authorList>
    </citation>
    <scope>NUCLEOTIDE SEQUENCE</scope>
</reference>
<gene>
    <name evidence="2" type="ORF">NPIL_382941</name>
</gene>
<comment type="caution">
    <text evidence="2">The sequence shown here is derived from an EMBL/GenBank/DDBJ whole genome shotgun (WGS) entry which is preliminary data.</text>
</comment>
<dbReference type="Proteomes" id="UP000887013">
    <property type="component" value="Unassembled WGS sequence"/>
</dbReference>
<proteinExistence type="predicted"/>
<name>A0A8X6QBN0_NEPPI</name>
<evidence type="ECO:0000313" key="2">
    <source>
        <dbReference type="EMBL" id="GFU17673.1"/>
    </source>
</evidence>
<evidence type="ECO:0000313" key="3">
    <source>
        <dbReference type="Proteomes" id="UP000887013"/>
    </source>
</evidence>
<protein>
    <recommendedName>
        <fullName evidence="4">Secreted protein</fullName>
    </recommendedName>
</protein>
<feature type="chain" id="PRO_5036496317" description="Secreted protein" evidence="1">
    <location>
        <begin position="27"/>
        <end position="126"/>
    </location>
</feature>
<dbReference type="AlphaFoldDB" id="A0A8X6QBN0"/>
<feature type="signal peptide" evidence="1">
    <location>
        <begin position="1"/>
        <end position="26"/>
    </location>
</feature>
<accession>A0A8X6QBN0</accession>
<keyword evidence="1" id="KW-0732">Signal</keyword>
<organism evidence="2 3">
    <name type="scientific">Nephila pilipes</name>
    <name type="common">Giant wood spider</name>
    <name type="synonym">Nephila maculata</name>
    <dbReference type="NCBI Taxonomy" id="299642"/>
    <lineage>
        <taxon>Eukaryota</taxon>
        <taxon>Metazoa</taxon>
        <taxon>Ecdysozoa</taxon>
        <taxon>Arthropoda</taxon>
        <taxon>Chelicerata</taxon>
        <taxon>Arachnida</taxon>
        <taxon>Araneae</taxon>
        <taxon>Araneomorphae</taxon>
        <taxon>Entelegynae</taxon>
        <taxon>Araneoidea</taxon>
        <taxon>Nephilidae</taxon>
        <taxon>Nephila</taxon>
    </lineage>
</organism>
<dbReference type="EMBL" id="BMAW01030690">
    <property type="protein sequence ID" value="GFU17673.1"/>
    <property type="molecule type" value="Genomic_DNA"/>
</dbReference>
<keyword evidence="3" id="KW-1185">Reference proteome</keyword>